<gene>
    <name evidence="1" type="ORF">DPEC_G00318330</name>
</gene>
<keyword evidence="2" id="KW-1185">Reference proteome</keyword>
<protein>
    <submittedName>
        <fullName evidence="1">Uncharacterized protein</fullName>
    </submittedName>
</protein>
<evidence type="ECO:0000313" key="1">
    <source>
        <dbReference type="EMBL" id="KAJ7987928.1"/>
    </source>
</evidence>
<sequence length="55" mass="6064">IPVLLSSADDVQFGVDPVQLFIQRVVVNSPDVPQVVDGKDDVRRLLLIHHHPVNG</sequence>
<evidence type="ECO:0000313" key="2">
    <source>
        <dbReference type="Proteomes" id="UP001157502"/>
    </source>
</evidence>
<name>A0ACC2F971_DALPE</name>
<comment type="caution">
    <text evidence="1">The sequence shown here is derived from an EMBL/GenBank/DDBJ whole genome shotgun (WGS) entry which is preliminary data.</text>
</comment>
<organism evidence="1 2">
    <name type="scientific">Dallia pectoralis</name>
    <name type="common">Alaska blackfish</name>
    <dbReference type="NCBI Taxonomy" id="75939"/>
    <lineage>
        <taxon>Eukaryota</taxon>
        <taxon>Metazoa</taxon>
        <taxon>Chordata</taxon>
        <taxon>Craniata</taxon>
        <taxon>Vertebrata</taxon>
        <taxon>Euteleostomi</taxon>
        <taxon>Actinopterygii</taxon>
        <taxon>Neopterygii</taxon>
        <taxon>Teleostei</taxon>
        <taxon>Protacanthopterygii</taxon>
        <taxon>Esociformes</taxon>
        <taxon>Umbridae</taxon>
        <taxon>Dallia</taxon>
    </lineage>
</organism>
<proteinExistence type="predicted"/>
<reference evidence="1" key="1">
    <citation type="submission" date="2021-05" db="EMBL/GenBank/DDBJ databases">
        <authorList>
            <person name="Pan Q."/>
            <person name="Jouanno E."/>
            <person name="Zahm M."/>
            <person name="Klopp C."/>
            <person name="Cabau C."/>
            <person name="Louis A."/>
            <person name="Berthelot C."/>
            <person name="Parey E."/>
            <person name="Roest Crollius H."/>
            <person name="Montfort J."/>
            <person name="Robinson-Rechavi M."/>
            <person name="Bouchez O."/>
            <person name="Lampietro C."/>
            <person name="Lopez Roques C."/>
            <person name="Donnadieu C."/>
            <person name="Postlethwait J."/>
            <person name="Bobe J."/>
            <person name="Dillon D."/>
            <person name="Chandos A."/>
            <person name="von Hippel F."/>
            <person name="Guiguen Y."/>
        </authorList>
    </citation>
    <scope>NUCLEOTIDE SEQUENCE</scope>
    <source>
        <strain evidence="1">YG-Jan2019</strain>
    </source>
</reference>
<feature type="non-terminal residue" evidence="1">
    <location>
        <position position="1"/>
    </location>
</feature>
<accession>A0ACC2F971</accession>
<dbReference type="Proteomes" id="UP001157502">
    <property type="component" value="Chromosome 31"/>
</dbReference>
<dbReference type="EMBL" id="CM055758">
    <property type="protein sequence ID" value="KAJ7987928.1"/>
    <property type="molecule type" value="Genomic_DNA"/>
</dbReference>